<keyword evidence="10" id="KW-0393">Immunoglobulin domain</keyword>
<feature type="compositionally biased region" description="Basic and acidic residues" evidence="11">
    <location>
        <begin position="263"/>
        <end position="277"/>
    </location>
</feature>
<proteinExistence type="predicted"/>
<evidence type="ECO:0000259" key="13">
    <source>
        <dbReference type="PROSITE" id="PS50835"/>
    </source>
</evidence>
<dbReference type="GO" id="GO:0009897">
    <property type="term" value="C:external side of plasma membrane"/>
    <property type="evidence" value="ECO:0007669"/>
    <property type="project" value="TreeGrafter"/>
</dbReference>
<reference evidence="14 15" key="1">
    <citation type="journal article" date="2019" name="Mol. Ecol. Resour.">
        <title>Chromosome-level genome assembly of Triplophysa tibetana, a fish adapted to the harsh high-altitude environment of the Tibetan Plateau.</title>
        <authorList>
            <person name="Yang X."/>
            <person name="Liu H."/>
            <person name="Ma Z."/>
            <person name="Zou Y."/>
            <person name="Zou M."/>
            <person name="Mao Y."/>
            <person name="Li X."/>
            <person name="Wang H."/>
            <person name="Chen T."/>
            <person name="Wang W."/>
            <person name="Yang R."/>
        </authorList>
    </citation>
    <scope>NUCLEOTIDE SEQUENCE [LARGE SCALE GENOMIC DNA]</scope>
    <source>
        <strain evidence="14">TTIB1903HZAU</strain>
        <tissue evidence="14">Muscle</tissue>
    </source>
</reference>
<feature type="region of interest" description="Disordered" evidence="11">
    <location>
        <begin position="263"/>
        <end position="288"/>
    </location>
</feature>
<evidence type="ECO:0000256" key="6">
    <source>
        <dbReference type="ARBA" id="ARBA00023136"/>
    </source>
</evidence>
<keyword evidence="9" id="KW-0325">Glycoprotein</keyword>
<evidence type="ECO:0000256" key="4">
    <source>
        <dbReference type="ARBA" id="ARBA00022729"/>
    </source>
</evidence>
<dbReference type="Gene3D" id="2.60.40.10">
    <property type="entry name" value="Immunoglobulins"/>
    <property type="match status" value="1"/>
</dbReference>
<dbReference type="Proteomes" id="UP000324632">
    <property type="component" value="Chromosome 10"/>
</dbReference>
<dbReference type="GO" id="GO:0031295">
    <property type="term" value="P:T cell costimulation"/>
    <property type="evidence" value="ECO:0007669"/>
    <property type="project" value="TreeGrafter"/>
</dbReference>
<dbReference type="PROSITE" id="PS50835">
    <property type="entry name" value="IG_LIKE"/>
    <property type="match status" value="1"/>
</dbReference>
<evidence type="ECO:0000256" key="5">
    <source>
        <dbReference type="ARBA" id="ARBA00022989"/>
    </source>
</evidence>
<evidence type="ECO:0000256" key="2">
    <source>
        <dbReference type="ARBA" id="ARBA00022475"/>
    </source>
</evidence>
<evidence type="ECO:0000256" key="1">
    <source>
        <dbReference type="ARBA" id="ARBA00004251"/>
    </source>
</evidence>
<dbReference type="GO" id="GO:0007166">
    <property type="term" value="P:cell surface receptor signaling pathway"/>
    <property type="evidence" value="ECO:0007669"/>
    <property type="project" value="TreeGrafter"/>
</dbReference>
<dbReference type="SMART" id="SM00409">
    <property type="entry name" value="IG"/>
    <property type="match status" value="1"/>
</dbReference>
<evidence type="ECO:0000256" key="12">
    <source>
        <dbReference type="SAM" id="Phobius"/>
    </source>
</evidence>
<organism evidence="14 15">
    <name type="scientific">Triplophysa tibetana</name>
    <dbReference type="NCBI Taxonomy" id="1572043"/>
    <lineage>
        <taxon>Eukaryota</taxon>
        <taxon>Metazoa</taxon>
        <taxon>Chordata</taxon>
        <taxon>Craniata</taxon>
        <taxon>Vertebrata</taxon>
        <taxon>Euteleostomi</taxon>
        <taxon>Actinopterygii</taxon>
        <taxon>Neopterygii</taxon>
        <taxon>Teleostei</taxon>
        <taxon>Ostariophysi</taxon>
        <taxon>Cypriniformes</taxon>
        <taxon>Nemacheilidae</taxon>
        <taxon>Triplophysa</taxon>
    </lineage>
</organism>
<dbReference type="Pfam" id="PF07686">
    <property type="entry name" value="V-set"/>
    <property type="match status" value="1"/>
</dbReference>
<keyword evidence="3 12" id="KW-0812">Transmembrane</keyword>
<dbReference type="InterPro" id="IPR036179">
    <property type="entry name" value="Ig-like_dom_sf"/>
</dbReference>
<dbReference type="GO" id="GO:0042102">
    <property type="term" value="P:positive regulation of T cell proliferation"/>
    <property type="evidence" value="ECO:0007669"/>
    <property type="project" value="TreeGrafter"/>
</dbReference>
<keyword evidence="15" id="KW-1185">Reference proteome</keyword>
<comment type="caution">
    <text evidence="14">The sequence shown here is derived from an EMBL/GenBank/DDBJ whole genome shotgun (WGS) entry which is preliminary data.</text>
</comment>
<dbReference type="InterPro" id="IPR013783">
    <property type="entry name" value="Ig-like_fold"/>
</dbReference>
<dbReference type="PANTHER" id="PTHR25466">
    <property type="entry name" value="T-LYMPHOCYTE ACTIVATION ANTIGEN"/>
    <property type="match status" value="1"/>
</dbReference>
<dbReference type="InterPro" id="IPR003599">
    <property type="entry name" value="Ig_sub"/>
</dbReference>
<evidence type="ECO:0000256" key="9">
    <source>
        <dbReference type="ARBA" id="ARBA00023180"/>
    </source>
</evidence>
<evidence type="ECO:0000256" key="10">
    <source>
        <dbReference type="ARBA" id="ARBA00023319"/>
    </source>
</evidence>
<name>A0A5A9P0U5_9TELE</name>
<keyword evidence="7" id="KW-1015">Disulfide bond</keyword>
<keyword evidence="8" id="KW-0675">Receptor</keyword>
<dbReference type="GO" id="GO:0042130">
    <property type="term" value="P:negative regulation of T cell proliferation"/>
    <property type="evidence" value="ECO:0007669"/>
    <property type="project" value="TreeGrafter"/>
</dbReference>
<feature type="transmembrane region" description="Helical" evidence="12">
    <location>
        <begin position="189"/>
        <end position="211"/>
    </location>
</feature>
<evidence type="ECO:0000313" key="14">
    <source>
        <dbReference type="EMBL" id="KAA0715593.1"/>
    </source>
</evidence>
<evidence type="ECO:0000313" key="15">
    <source>
        <dbReference type="Proteomes" id="UP000324632"/>
    </source>
</evidence>
<evidence type="ECO:0000256" key="8">
    <source>
        <dbReference type="ARBA" id="ARBA00023170"/>
    </source>
</evidence>
<protein>
    <recommendedName>
        <fullName evidence="13">Ig-like domain-containing protein</fullName>
    </recommendedName>
</protein>
<dbReference type="AlphaFoldDB" id="A0A5A9P0U5"/>
<dbReference type="InterPro" id="IPR007110">
    <property type="entry name" value="Ig-like_dom"/>
</dbReference>
<dbReference type="EMBL" id="SOYY01000010">
    <property type="protein sequence ID" value="KAA0715593.1"/>
    <property type="molecule type" value="Genomic_DNA"/>
</dbReference>
<evidence type="ECO:0000256" key="3">
    <source>
        <dbReference type="ARBA" id="ARBA00022692"/>
    </source>
</evidence>
<dbReference type="SUPFAM" id="SSF48726">
    <property type="entry name" value="Immunoglobulin"/>
    <property type="match status" value="1"/>
</dbReference>
<keyword evidence="6 12" id="KW-0472">Membrane</keyword>
<gene>
    <name evidence="14" type="ORF">E1301_Tti008432</name>
</gene>
<keyword evidence="2" id="KW-1003">Cell membrane</keyword>
<evidence type="ECO:0000256" key="7">
    <source>
        <dbReference type="ARBA" id="ARBA00023157"/>
    </source>
</evidence>
<dbReference type="InterPro" id="IPR051713">
    <property type="entry name" value="T-cell_Activation_Regulation"/>
</dbReference>
<sequence length="303" mass="33581">MGQAQIKFACLPTTSRLNHPLNFKNLGTSAKRTEKRPFLSSRTDMETVTLIVLLVSWGLAAGESTGVEYTEKASVRDDVVLPCACSGNTTSLVWQIGERVVSFYPQNENDKSPIDEHYINRTQLFLHKEKSNCSLLLHNVSLVDSGVYTCIVLTNVKRGITSHRPLQVNLTVNEHETEPQGESHQHPDISVHIGIPILAVVIILAAGLLLTSRVLRRRKQRQGVRLVSEAPSGAVALGKNTALLLESMLRRPHPAVRERHIAVNAEDVRKTPTDHRTQGLFGHKTTRTDDRAADACQTLSGWR</sequence>
<keyword evidence="5 12" id="KW-1133">Transmembrane helix</keyword>
<keyword evidence="4" id="KW-0732">Signal</keyword>
<dbReference type="GO" id="GO:0006955">
    <property type="term" value="P:immune response"/>
    <property type="evidence" value="ECO:0007669"/>
    <property type="project" value="TreeGrafter"/>
</dbReference>
<dbReference type="GO" id="GO:0071222">
    <property type="term" value="P:cellular response to lipopolysaccharide"/>
    <property type="evidence" value="ECO:0007669"/>
    <property type="project" value="TreeGrafter"/>
</dbReference>
<feature type="domain" description="Ig-like" evidence="13">
    <location>
        <begin position="37"/>
        <end position="161"/>
    </location>
</feature>
<dbReference type="PANTHER" id="PTHR25466:SF11">
    <property type="entry name" value="GALECTIN 17-RELATED"/>
    <property type="match status" value="1"/>
</dbReference>
<accession>A0A5A9P0U5</accession>
<comment type="subcellular location">
    <subcellularLocation>
        <location evidence="1">Cell membrane</location>
        <topology evidence="1">Single-pass type I membrane protein</topology>
    </subcellularLocation>
</comment>
<dbReference type="InterPro" id="IPR013106">
    <property type="entry name" value="Ig_V-set"/>
</dbReference>
<evidence type="ECO:0000256" key="11">
    <source>
        <dbReference type="SAM" id="MobiDB-lite"/>
    </source>
</evidence>